<dbReference type="GO" id="GO:0005737">
    <property type="term" value="C:cytoplasm"/>
    <property type="evidence" value="ECO:0007669"/>
    <property type="project" value="UniProtKB-SubCell"/>
</dbReference>
<sequence>MPRVAQAPRGNNSRVASGSIAASPFKSPVKIPLNDDAQEKAKRMQSRHALHDIHMNQIKAAASPMRKLTNFDRAGSSSPSSNPKTPRRPGGKESDLDGAVLMVGGTAVTPMKRVPILANFEEWMKMATDNKINATNSWNFALIDYFHDMSLLKEGDGVNFQKASCTLDGCVKIYTSRVDSVATETGKLLSGLADSGNNKKKRGENEEGEESEEEVEDEDGVVRKKPKKRTEENWASRPLCHTQASDRQISSWVGDHQRIPAVAQRSSEATLASSFAALQLKKFELEFSVDPLFKKASADFDEGGAKGLLLNHLAIDSQGRIVFDSSDDAGDASGEGQATRRKDDAIQEEDETEPDSMIDTTAKEAEEDEHDVEIDVGALGAKFFPNLDRLEEQDICPSLKNFDLGDASGSMDIPFLKAPEDWRQEKDKPSEEDPIGNKTGIFLDDDNPAGFEDDDDGLLGNFDIPADTGFGEGGEAWARDAAIETRMRVHDAGFDNDGMGGDGEDGDGIGAGSFDPETGEYVVSLDRGAKTQGGHDDILSYFDEALQKNWAGPEHWRIRKIKDINKPTSATKARKEKEPFEIDFMAPLGASLAETIYTPASSNTVISLPKKDWKSKTRNLLPDDKHFNSKQLLRLFLKPKTRMGSRRSGLGAKNGTFGQPKEDEAPEGEMDEVFWAGKEGPAGVGDEAALQGDYDANFFQDDGLPMAGGMDDDDDMEFADARDHFSPERGERGIDGIHNVLNGGMTQGAEGEGAFGTQLVTQSRRLRPEYVQYARVAKKVDVRRLKEELWRGIGLEDPESDLPPPTPSRSTPPMEPKKGADGSLKFTSVMQNLQGVYQKQAMDDISTSYCFICLLHLANEKGLVIENQEGLMELDIRKDPTAEITVGG</sequence>
<evidence type="ECO:0000313" key="13">
    <source>
        <dbReference type="EMBL" id="TVY20567.1"/>
    </source>
</evidence>
<feature type="compositionally biased region" description="Basic and acidic residues" evidence="12">
    <location>
        <begin position="421"/>
        <end position="431"/>
    </location>
</feature>
<keyword evidence="5" id="KW-0158">Chromosome</keyword>
<keyword evidence="9 11" id="KW-0226">DNA condensation</keyword>
<comment type="caution">
    <text evidence="13">The sequence shown here is derived from an EMBL/GenBank/DDBJ whole genome shotgun (WGS) entry which is preliminary data.</text>
</comment>
<feature type="region of interest" description="Disordered" evidence="12">
    <location>
        <begin position="190"/>
        <end position="237"/>
    </location>
</feature>
<evidence type="ECO:0000256" key="10">
    <source>
        <dbReference type="ARBA" id="ARBA00023306"/>
    </source>
</evidence>
<feature type="compositionally biased region" description="Polar residues" evidence="12">
    <location>
        <begin position="75"/>
        <end position="84"/>
    </location>
</feature>
<comment type="similarity">
    <text evidence="3 11">Belongs to the CND2 (condensin subunit 2) family.</text>
</comment>
<keyword evidence="14" id="KW-1185">Reference proteome</keyword>
<name>A0A8T9BKY7_9HELO</name>
<keyword evidence="6" id="KW-0963">Cytoplasm</keyword>
<feature type="region of interest" description="Disordered" evidence="12">
    <location>
        <begin position="421"/>
        <end position="448"/>
    </location>
</feature>
<feature type="region of interest" description="Disordered" evidence="12">
    <location>
        <begin position="643"/>
        <end position="667"/>
    </location>
</feature>
<evidence type="ECO:0000256" key="9">
    <source>
        <dbReference type="ARBA" id="ARBA00023067"/>
    </source>
</evidence>
<keyword evidence="10 11" id="KW-0131">Cell cycle</keyword>
<accession>A0A8T9BKY7</accession>
<dbReference type="PIRSF" id="PIRSF017126">
    <property type="entry name" value="Condensin_H"/>
    <property type="match status" value="1"/>
</dbReference>
<evidence type="ECO:0000256" key="7">
    <source>
        <dbReference type="ARBA" id="ARBA00022618"/>
    </source>
</evidence>
<dbReference type="OrthoDB" id="362021at2759"/>
<dbReference type="GO" id="GO:0003682">
    <property type="term" value="F:chromatin binding"/>
    <property type="evidence" value="ECO:0007669"/>
    <property type="project" value="TreeGrafter"/>
</dbReference>
<evidence type="ECO:0000256" key="12">
    <source>
        <dbReference type="SAM" id="MobiDB-lite"/>
    </source>
</evidence>
<dbReference type="AlphaFoldDB" id="A0A8T9BKY7"/>
<dbReference type="EMBL" id="QGMF01000050">
    <property type="protein sequence ID" value="TVY20567.1"/>
    <property type="molecule type" value="Genomic_DNA"/>
</dbReference>
<gene>
    <name evidence="13" type="primary">cnd2</name>
    <name evidence="13" type="ORF">LARI1_G001614</name>
</gene>
<evidence type="ECO:0000256" key="8">
    <source>
        <dbReference type="ARBA" id="ARBA00022776"/>
    </source>
</evidence>
<comment type="subcellular location">
    <subcellularLocation>
        <location evidence="1">Chromosome</location>
    </subcellularLocation>
    <subcellularLocation>
        <location evidence="2">Cytoplasm</location>
    </subcellularLocation>
</comment>
<dbReference type="PANTHER" id="PTHR13108:SF9">
    <property type="entry name" value="CONDENSIN COMPLEX SUBUNIT 2"/>
    <property type="match status" value="1"/>
</dbReference>
<keyword evidence="8 11" id="KW-0498">Mitosis</keyword>
<evidence type="ECO:0000256" key="2">
    <source>
        <dbReference type="ARBA" id="ARBA00004496"/>
    </source>
</evidence>
<proteinExistence type="inferred from homology"/>
<feature type="region of interest" description="Disordered" evidence="12">
    <location>
        <begin position="70"/>
        <end position="97"/>
    </location>
</feature>
<keyword evidence="7 11" id="KW-0132">Cell division</keyword>
<feature type="compositionally biased region" description="Acidic residues" evidence="12">
    <location>
        <begin position="346"/>
        <end position="356"/>
    </location>
</feature>
<dbReference type="Pfam" id="PF05786">
    <property type="entry name" value="Cnd2"/>
    <property type="match status" value="2"/>
</dbReference>
<dbReference type="GO" id="GO:0000796">
    <property type="term" value="C:condensin complex"/>
    <property type="evidence" value="ECO:0007669"/>
    <property type="project" value="InterPro"/>
</dbReference>
<protein>
    <recommendedName>
        <fullName evidence="4 11">Condensin complex subunit 2</fullName>
    </recommendedName>
</protein>
<evidence type="ECO:0000256" key="11">
    <source>
        <dbReference type="PIRNR" id="PIRNR017126"/>
    </source>
</evidence>
<dbReference type="PANTHER" id="PTHR13108">
    <property type="entry name" value="CONDENSIN COMPLEX SUBUNIT 2"/>
    <property type="match status" value="1"/>
</dbReference>
<evidence type="ECO:0000256" key="6">
    <source>
        <dbReference type="ARBA" id="ARBA00022490"/>
    </source>
</evidence>
<comment type="function">
    <text evidence="11">Regulatory subunit of the condensin complex, a complex required for conversion of interphase chromatin into mitotic-like condense chromosomes.</text>
</comment>
<dbReference type="InterPro" id="IPR022816">
    <property type="entry name" value="Condensin_barren_su2"/>
</dbReference>
<feature type="region of interest" description="Disordered" evidence="12">
    <location>
        <begin position="1"/>
        <end position="31"/>
    </location>
</feature>
<evidence type="ECO:0000256" key="3">
    <source>
        <dbReference type="ARBA" id="ARBA00009471"/>
    </source>
</evidence>
<feature type="region of interest" description="Disordered" evidence="12">
    <location>
        <begin position="795"/>
        <end position="822"/>
    </location>
</feature>
<organism evidence="13 14">
    <name type="scientific">Lachnellula arida</name>
    <dbReference type="NCBI Taxonomy" id="1316785"/>
    <lineage>
        <taxon>Eukaryota</taxon>
        <taxon>Fungi</taxon>
        <taxon>Dikarya</taxon>
        <taxon>Ascomycota</taxon>
        <taxon>Pezizomycotina</taxon>
        <taxon>Leotiomycetes</taxon>
        <taxon>Helotiales</taxon>
        <taxon>Lachnaceae</taxon>
        <taxon>Lachnellula</taxon>
    </lineage>
</organism>
<dbReference type="Proteomes" id="UP000469559">
    <property type="component" value="Unassembled WGS sequence"/>
</dbReference>
<dbReference type="GO" id="GO:0051301">
    <property type="term" value="P:cell division"/>
    <property type="evidence" value="ECO:0007669"/>
    <property type="project" value="UniProtKB-KW"/>
</dbReference>
<evidence type="ECO:0000256" key="5">
    <source>
        <dbReference type="ARBA" id="ARBA00022454"/>
    </source>
</evidence>
<evidence type="ECO:0000256" key="1">
    <source>
        <dbReference type="ARBA" id="ARBA00004286"/>
    </source>
</evidence>
<evidence type="ECO:0000313" key="14">
    <source>
        <dbReference type="Proteomes" id="UP000469559"/>
    </source>
</evidence>
<feature type="compositionally biased region" description="Acidic residues" evidence="12">
    <location>
        <begin position="206"/>
        <end position="219"/>
    </location>
</feature>
<evidence type="ECO:0000256" key="4">
    <source>
        <dbReference type="ARBA" id="ARBA00016065"/>
    </source>
</evidence>
<reference evidence="13 14" key="1">
    <citation type="submission" date="2018-05" db="EMBL/GenBank/DDBJ databases">
        <title>Whole genome sequencing for identification of molecular markers to develop diagnostic detection tools for the regulated plant pathogen Lachnellula willkommii.</title>
        <authorList>
            <person name="Giroux E."/>
            <person name="Bilodeau G."/>
        </authorList>
    </citation>
    <scope>NUCLEOTIDE SEQUENCE [LARGE SCALE GENOMIC DNA]</scope>
    <source>
        <strain evidence="13 14">CBS 203.66</strain>
    </source>
</reference>
<feature type="region of interest" description="Disordered" evidence="12">
    <location>
        <begin position="324"/>
        <end position="358"/>
    </location>
</feature>
<dbReference type="GO" id="GO:0007076">
    <property type="term" value="P:mitotic chromosome condensation"/>
    <property type="evidence" value="ECO:0007669"/>
    <property type="project" value="InterPro"/>
</dbReference>